<proteinExistence type="predicted"/>
<keyword evidence="2" id="KW-1185">Reference proteome</keyword>
<organism evidence="1 2">
    <name type="scientific">Dallia pectoralis</name>
    <name type="common">Alaska blackfish</name>
    <dbReference type="NCBI Taxonomy" id="75939"/>
    <lineage>
        <taxon>Eukaryota</taxon>
        <taxon>Metazoa</taxon>
        <taxon>Chordata</taxon>
        <taxon>Craniata</taxon>
        <taxon>Vertebrata</taxon>
        <taxon>Euteleostomi</taxon>
        <taxon>Actinopterygii</taxon>
        <taxon>Neopterygii</taxon>
        <taxon>Teleostei</taxon>
        <taxon>Protacanthopterygii</taxon>
        <taxon>Esociformes</taxon>
        <taxon>Umbridae</taxon>
        <taxon>Dallia</taxon>
    </lineage>
</organism>
<name>A0ACC2FJY2_DALPE</name>
<accession>A0ACC2FJY2</accession>
<dbReference type="EMBL" id="CM055753">
    <property type="protein sequence ID" value="KAJ7991689.1"/>
    <property type="molecule type" value="Genomic_DNA"/>
</dbReference>
<evidence type="ECO:0000313" key="2">
    <source>
        <dbReference type="Proteomes" id="UP001157502"/>
    </source>
</evidence>
<comment type="caution">
    <text evidence="1">The sequence shown here is derived from an EMBL/GenBank/DDBJ whole genome shotgun (WGS) entry which is preliminary data.</text>
</comment>
<dbReference type="Proteomes" id="UP001157502">
    <property type="component" value="Chromosome 26"/>
</dbReference>
<protein>
    <submittedName>
        <fullName evidence="1">Uncharacterized protein</fullName>
    </submittedName>
</protein>
<evidence type="ECO:0000313" key="1">
    <source>
        <dbReference type="EMBL" id="KAJ7991689.1"/>
    </source>
</evidence>
<reference evidence="1" key="1">
    <citation type="submission" date="2021-05" db="EMBL/GenBank/DDBJ databases">
        <authorList>
            <person name="Pan Q."/>
            <person name="Jouanno E."/>
            <person name="Zahm M."/>
            <person name="Klopp C."/>
            <person name="Cabau C."/>
            <person name="Louis A."/>
            <person name="Berthelot C."/>
            <person name="Parey E."/>
            <person name="Roest Crollius H."/>
            <person name="Montfort J."/>
            <person name="Robinson-Rechavi M."/>
            <person name="Bouchez O."/>
            <person name="Lampietro C."/>
            <person name="Lopez Roques C."/>
            <person name="Donnadieu C."/>
            <person name="Postlethwait J."/>
            <person name="Bobe J."/>
            <person name="Dillon D."/>
            <person name="Chandos A."/>
            <person name="von Hippel F."/>
            <person name="Guiguen Y."/>
        </authorList>
    </citation>
    <scope>NUCLEOTIDE SEQUENCE</scope>
    <source>
        <strain evidence="1">YG-Jan2019</strain>
    </source>
</reference>
<sequence length="239" mass="27666">MSGSSLPTKSSRAERFLVDEGNWYLNAIKIFKEIADRIIKAYEEEEYDNVISLFKYLDEFLHSIFCIGWIDKERIPQMIFKHLEARVEKIFPKPFEKYRTQLPKRTPFSCLLDVIVTLEEPKPEPEEDIKKTLQGIAMNLEGNKLVASTICSSKKKLGEMFGLETESKQKCPHGNCAEAESLSKLLYNENDVAKLVKVQEARGQVLEEVFLTPREKEHERTETKIEQGDKHSQPTSHWT</sequence>
<gene>
    <name evidence="1" type="ORF">DPEC_G00286490</name>
</gene>